<evidence type="ECO:0000313" key="3">
    <source>
        <dbReference type="Proteomes" id="UP000694723"/>
    </source>
</evidence>
<dbReference type="Proteomes" id="UP000694723">
    <property type="component" value="Unplaced"/>
</dbReference>
<name>A0A8D1VVX3_PIG</name>
<evidence type="ECO:0000313" key="2">
    <source>
        <dbReference type="Ensembl" id="ENSSSCP00060030933.1"/>
    </source>
</evidence>
<dbReference type="Ensembl" id="ENSSSCT00060071722.1">
    <property type="protein sequence ID" value="ENSSSCP00060030933.1"/>
    <property type="gene ID" value="ENSSSCG00060052703.1"/>
</dbReference>
<proteinExistence type="predicted"/>
<feature type="signal peptide" evidence="1">
    <location>
        <begin position="1"/>
        <end position="21"/>
    </location>
</feature>
<evidence type="ECO:0000256" key="1">
    <source>
        <dbReference type="SAM" id="SignalP"/>
    </source>
</evidence>
<dbReference type="AlphaFoldDB" id="A0A8D1VVX3"/>
<protein>
    <submittedName>
        <fullName evidence="2">Uncharacterized protein</fullName>
    </submittedName>
</protein>
<reference evidence="2" key="1">
    <citation type="submission" date="2025-08" db="UniProtKB">
        <authorList>
            <consortium name="Ensembl"/>
        </authorList>
    </citation>
    <scope>IDENTIFICATION</scope>
</reference>
<sequence>MRHNVFIHHLQMLLHASVVDLFSPVQHINERNDLSKATSYSYVESEIGPWRNTALSMCFFMLL</sequence>
<organism evidence="2 3">
    <name type="scientific">Sus scrofa</name>
    <name type="common">Pig</name>
    <dbReference type="NCBI Taxonomy" id="9823"/>
    <lineage>
        <taxon>Eukaryota</taxon>
        <taxon>Metazoa</taxon>
        <taxon>Chordata</taxon>
        <taxon>Craniata</taxon>
        <taxon>Vertebrata</taxon>
        <taxon>Euteleostomi</taxon>
        <taxon>Mammalia</taxon>
        <taxon>Eutheria</taxon>
        <taxon>Laurasiatheria</taxon>
        <taxon>Artiodactyla</taxon>
        <taxon>Suina</taxon>
        <taxon>Suidae</taxon>
        <taxon>Sus</taxon>
    </lineage>
</organism>
<keyword evidence="1" id="KW-0732">Signal</keyword>
<feature type="chain" id="PRO_5034659103" evidence="1">
    <location>
        <begin position="22"/>
        <end position="63"/>
    </location>
</feature>
<accession>A0A8D1VVX3</accession>